<dbReference type="Pfam" id="PF00465">
    <property type="entry name" value="Fe-ADH"/>
    <property type="match status" value="1"/>
</dbReference>
<gene>
    <name evidence="9" type="ORF">KQI68_01395</name>
</gene>
<evidence type="ECO:0000313" key="9">
    <source>
        <dbReference type="EMBL" id="MBU5668487.1"/>
    </source>
</evidence>
<comment type="pathway">
    <text evidence="4">Polyol metabolism; glycerol fermentation; glycerone phosphate from glycerol (oxidative route): step 1/2.</text>
</comment>
<evidence type="ECO:0000259" key="8">
    <source>
        <dbReference type="Pfam" id="PF00465"/>
    </source>
</evidence>
<evidence type="ECO:0000256" key="3">
    <source>
        <dbReference type="ARBA" id="ARBA00023027"/>
    </source>
</evidence>
<protein>
    <recommendedName>
        <fullName evidence="6">Glycerol dehydrogenase</fullName>
        <ecNumber evidence="5">1.1.1.6</ecNumber>
    </recommendedName>
</protein>
<dbReference type="EC" id="1.1.1.6" evidence="5"/>
<dbReference type="CDD" id="cd08171">
    <property type="entry name" value="GlyDH-like"/>
    <property type="match status" value="1"/>
</dbReference>
<keyword evidence="10" id="KW-1185">Reference proteome</keyword>
<evidence type="ECO:0000256" key="2">
    <source>
        <dbReference type="ARBA" id="ARBA00023002"/>
    </source>
</evidence>
<dbReference type="EMBL" id="JAHLQO010000001">
    <property type="protein sequence ID" value="MBU5668487.1"/>
    <property type="molecule type" value="Genomic_DNA"/>
</dbReference>
<organism evidence="9 10">
    <name type="scientific">Peptoniphilus ovalis</name>
    <dbReference type="NCBI Taxonomy" id="2841503"/>
    <lineage>
        <taxon>Bacteria</taxon>
        <taxon>Bacillati</taxon>
        <taxon>Bacillota</taxon>
        <taxon>Tissierellia</taxon>
        <taxon>Tissierellales</taxon>
        <taxon>Peptoniphilaceae</taxon>
        <taxon>Peptoniphilus</taxon>
    </lineage>
</organism>
<keyword evidence="2" id="KW-0560">Oxidoreductase</keyword>
<dbReference type="PANTHER" id="PTHR43616:SF5">
    <property type="entry name" value="GLYCEROL DEHYDROGENASE 1"/>
    <property type="match status" value="1"/>
</dbReference>
<evidence type="ECO:0000256" key="6">
    <source>
        <dbReference type="ARBA" id="ARBA00040132"/>
    </source>
</evidence>
<keyword evidence="1" id="KW-0479">Metal-binding</keyword>
<keyword evidence="3" id="KW-0520">NAD</keyword>
<dbReference type="Proteomes" id="UP000783742">
    <property type="component" value="Unassembled WGS sequence"/>
</dbReference>
<evidence type="ECO:0000256" key="7">
    <source>
        <dbReference type="ARBA" id="ARBA00049006"/>
    </source>
</evidence>
<dbReference type="InterPro" id="IPR001670">
    <property type="entry name" value="ADH_Fe/GldA"/>
</dbReference>
<sequence length="360" mass="40214">MRTMKLTNYSLSESGYDGLTEILKGYKYDSVVLVGGKRALNAVSSKIRKELENSDININGEFIYGKECTDENIEKLMEKDEIKNADVIFAIGGGKSIDTCKALAKFLNKPCISFPTICSNCSSSTSVAVVYNEDGSLKRYETVEAPVHNFIEIETIVNAPYEYFWAGIGDGLSKQSEVLFSSRGEDLDYIAKMGISIAKSCDYPFFEYGEKALEDFKNNKITRAVTEIVIDICINTGYTSNLTDQEDYYYNSSLAHAFYNASTSVKREGTYLHGQVVSFGTLVLKAYDEDSKGLEKFAKFNKKLSLPVTLSDIGLKIEDLDIMMPKVVATQEWQVSKDKLSEDKFIEAVKKADEFGKTLK</sequence>
<comment type="catalytic activity">
    <reaction evidence="7">
        <text>glycerol + NAD(+) = dihydroxyacetone + NADH + H(+)</text>
        <dbReference type="Rhea" id="RHEA:13769"/>
        <dbReference type="ChEBI" id="CHEBI:15378"/>
        <dbReference type="ChEBI" id="CHEBI:16016"/>
        <dbReference type="ChEBI" id="CHEBI:17754"/>
        <dbReference type="ChEBI" id="CHEBI:57540"/>
        <dbReference type="ChEBI" id="CHEBI:57945"/>
        <dbReference type="EC" id="1.1.1.6"/>
    </reaction>
</comment>
<evidence type="ECO:0000256" key="1">
    <source>
        <dbReference type="ARBA" id="ARBA00022723"/>
    </source>
</evidence>
<name>A0ABS6FE86_9FIRM</name>
<evidence type="ECO:0000256" key="5">
    <source>
        <dbReference type="ARBA" id="ARBA00039147"/>
    </source>
</evidence>
<reference evidence="9 10" key="1">
    <citation type="submission" date="2021-06" db="EMBL/GenBank/DDBJ databases">
        <authorList>
            <person name="Sun Q."/>
            <person name="Li D."/>
        </authorList>
    </citation>
    <scope>NUCLEOTIDE SEQUENCE [LARGE SCALE GENOMIC DNA]</scope>
    <source>
        <strain evidence="9 10">MSJ-1</strain>
    </source>
</reference>
<feature type="domain" description="Alcohol dehydrogenase iron-type/glycerol dehydrogenase GldA" evidence="8">
    <location>
        <begin position="17"/>
        <end position="138"/>
    </location>
</feature>
<comment type="caution">
    <text evidence="9">The sequence shown here is derived from an EMBL/GenBank/DDBJ whole genome shotgun (WGS) entry which is preliminary data.</text>
</comment>
<accession>A0ABS6FE86</accession>
<evidence type="ECO:0000313" key="10">
    <source>
        <dbReference type="Proteomes" id="UP000783742"/>
    </source>
</evidence>
<dbReference type="PIRSF" id="PIRSF000112">
    <property type="entry name" value="Glycerol_dehydrogenase"/>
    <property type="match status" value="1"/>
</dbReference>
<proteinExistence type="predicted"/>
<dbReference type="PANTHER" id="PTHR43616">
    <property type="entry name" value="GLYCEROL DEHYDROGENASE"/>
    <property type="match status" value="1"/>
</dbReference>
<dbReference type="InterPro" id="IPR016205">
    <property type="entry name" value="Glycerol_DH"/>
</dbReference>
<evidence type="ECO:0000256" key="4">
    <source>
        <dbReference type="ARBA" id="ARBA00037918"/>
    </source>
</evidence>